<dbReference type="RefSeq" id="WP_200390257.1">
    <property type="nucleotide sequence ID" value="NZ_JAENIO010000003.1"/>
</dbReference>
<feature type="transmembrane region" description="Helical" evidence="1">
    <location>
        <begin position="125"/>
        <end position="143"/>
    </location>
</feature>
<protein>
    <submittedName>
        <fullName evidence="2">DUF2752 domain-containing protein</fullName>
    </submittedName>
</protein>
<keyword evidence="3" id="KW-1185">Reference proteome</keyword>
<name>A0A934RQS1_9BACT</name>
<accession>A0A934RQS1</accession>
<keyword evidence="1" id="KW-1133">Transmembrane helix</keyword>
<feature type="transmembrane region" description="Helical" evidence="1">
    <location>
        <begin position="20"/>
        <end position="41"/>
    </location>
</feature>
<proteinExistence type="predicted"/>
<dbReference type="InterPro" id="IPR021215">
    <property type="entry name" value="DUF2752"/>
</dbReference>
<sequence>MKRALRKWWQLSGRQAPLTFLLRQRVVVAVTLGVTAVYLYFSAQGVSLWRCWFREVTGLRCPGCGLTTGCKAVLQGDFVAGWQAHWFSPLVVAGLLTLPVFLAVPAAGRERLLLVFERIEQRSRLLYLLALILVGQTLLRALAGS</sequence>
<evidence type="ECO:0000256" key="1">
    <source>
        <dbReference type="SAM" id="Phobius"/>
    </source>
</evidence>
<reference evidence="2" key="1">
    <citation type="submission" date="2021-01" db="EMBL/GenBank/DDBJ databases">
        <title>Modified the classification status of verrucomicrobia.</title>
        <authorList>
            <person name="Feng X."/>
        </authorList>
    </citation>
    <scope>NUCLEOTIDE SEQUENCE</scope>
    <source>
        <strain evidence="2">KCTC 12986</strain>
    </source>
</reference>
<dbReference type="Pfam" id="PF10825">
    <property type="entry name" value="DUF2752"/>
    <property type="match status" value="1"/>
</dbReference>
<evidence type="ECO:0000313" key="3">
    <source>
        <dbReference type="Proteomes" id="UP000604083"/>
    </source>
</evidence>
<feature type="transmembrane region" description="Helical" evidence="1">
    <location>
        <begin position="86"/>
        <end position="104"/>
    </location>
</feature>
<dbReference type="AlphaFoldDB" id="A0A934RQS1"/>
<organism evidence="2 3">
    <name type="scientific">Roseibacillus ishigakijimensis</name>
    <dbReference type="NCBI Taxonomy" id="454146"/>
    <lineage>
        <taxon>Bacteria</taxon>
        <taxon>Pseudomonadati</taxon>
        <taxon>Verrucomicrobiota</taxon>
        <taxon>Verrucomicrobiia</taxon>
        <taxon>Verrucomicrobiales</taxon>
        <taxon>Verrucomicrobiaceae</taxon>
        <taxon>Roseibacillus</taxon>
    </lineage>
</organism>
<keyword evidence="1" id="KW-0472">Membrane</keyword>
<comment type="caution">
    <text evidence="2">The sequence shown here is derived from an EMBL/GenBank/DDBJ whole genome shotgun (WGS) entry which is preliminary data.</text>
</comment>
<dbReference type="Proteomes" id="UP000604083">
    <property type="component" value="Unassembled WGS sequence"/>
</dbReference>
<keyword evidence="1" id="KW-0812">Transmembrane</keyword>
<evidence type="ECO:0000313" key="2">
    <source>
        <dbReference type="EMBL" id="MBK1832821.1"/>
    </source>
</evidence>
<gene>
    <name evidence="2" type="ORF">JIN78_02005</name>
</gene>
<dbReference type="EMBL" id="JAENIO010000003">
    <property type="protein sequence ID" value="MBK1832821.1"/>
    <property type="molecule type" value="Genomic_DNA"/>
</dbReference>